<keyword evidence="3" id="KW-1185">Reference proteome</keyword>
<dbReference type="EMBL" id="BGZK01000150">
    <property type="protein sequence ID" value="GBP23463.1"/>
    <property type="molecule type" value="Genomic_DNA"/>
</dbReference>
<protein>
    <submittedName>
        <fullName evidence="2">Uncharacterized protein</fullName>
    </submittedName>
</protein>
<name>A0A4C1UAK3_EUMVA</name>
<evidence type="ECO:0000313" key="3">
    <source>
        <dbReference type="Proteomes" id="UP000299102"/>
    </source>
</evidence>
<reference evidence="2 3" key="1">
    <citation type="journal article" date="2019" name="Commun. Biol.">
        <title>The bagworm genome reveals a unique fibroin gene that provides high tensile strength.</title>
        <authorList>
            <person name="Kono N."/>
            <person name="Nakamura H."/>
            <person name="Ohtoshi R."/>
            <person name="Tomita M."/>
            <person name="Numata K."/>
            <person name="Arakawa K."/>
        </authorList>
    </citation>
    <scope>NUCLEOTIDE SEQUENCE [LARGE SCALE GENOMIC DNA]</scope>
</reference>
<gene>
    <name evidence="2" type="ORF">EVAR_22323_1</name>
</gene>
<accession>A0A4C1UAK3</accession>
<comment type="caution">
    <text evidence="2">The sequence shown here is derived from an EMBL/GenBank/DDBJ whole genome shotgun (WGS) entry which is preliminary data.</text>
</comment>
<organism evidence="2 3">
    <name type="scientific">Eumeta variegata</name>
    <name type="common">Bagworm moth</name>
    <name type="synonym">Eumeta japonica</name>
    <dbReference type="NCBI Taxonomy" id="151549"/>
    <lineage>
        <taxon>Eukaryota</taxon>
        <taxon>Metazoa</taxon>
        <taxon>Ecdysozoa</taxon>
        <taxon>Arthropoda</taxon>
        <taxon>Hexapoda</taxon>
        <taxon>Insecta</taxon>
        <taxon>Pterygota</taxon>
        <taxon>Neoptera</taxon>
        <taxon>Endopterygota</taxon>
        <taxon>Lepidoptera</taxon>
        <taxon>Glossata</taxon>
        <taxon>Ditrysia</taxon>
        <taxon>Tineoidea</taxon>
        <taxon>Psychidae</taxon>
        <taxon>Oiketicinae</taxon>
        <taxon>Eumeta</taxon>
    </lineage>
</organism>
<dbReference type="Proteomes" id="UP000299102">
    <property type="component" value="Unassembled WGS sequence"/>
</dbReference>
<proteinExistence type="predicted"/>
<evidence type="ECO:0000313" key="2">
    <source>
        <dbReference type="EMBL" id="GBP23463.1"/>
    </source>
</evidence>
<feature type="region of interest" description="Disordered" evidence="1">
    <location>
        <begin position="1"/>
        <end position="23"/>
    </location>
</feature>
<evidence type="ECO:0000256" key="1">
    <source>
        <dbReference type="SAM" id="MobiDB-lite"/>
    </source>
</evidence>
<sequence>MNGGGPMRTAPITTSRPRSARRPLPFNGEIHKVSAACNQMVGEANKKLITSKPGLHGEKYNTVSTVHARFNHQLLVSPYLEILHSAVKHTSATVGYRTPTKSTITSDDHRYSITIETVTRYRQDGETPEEPVVE</sequence>
<dbReference type="AlphaFoldDB" id="A0A4C1UAK3"/>